<dbReference type="KEGG" id="uvi:66068654"/>
<dbReference type="GeneID" id="66068654"/>
<dbReference type="RefSeq" id="XP_043001309.1">
    <property type="nucleotide sequence ID" value="XM_043145374.1"/>
</dbReference>
<feature type="region of interest" description="Disordered" evidence="1">
    <location>
        <begin position="1"/>
        <end position="33"/>
    </location>
</feature>
<dbReference type="EMBL" id="CP072759">
    <property type="protein sequence ID" value="QUC23636.1"/>
    <property type="molecule type" value="Genomic_DNA"/>
</dbReference>
<name>A0A8E5HY20_USTVR</name>
<reference evidence="2" key="1">
    <citation type="submission" date="2020-03" db="EMBL/GenBank/DDBJ databases">
        <title>A mixture of massive structural variations and highly conserved coding sequences in Ustilaginoidea virens genome.</title>
        <authorList>
            <person name="Zhang K."/>
            <person name="Zhao Z."/>
            <person name="Zhang Z."/>
            <person name="Li Y."/>
            <person name="Hsiang T."/>
            <person name="Sun W."/>
        </authorList>
    </citation>
    <scope>NUCLEOTIDE SEQUENCE</scope>
    <source>
        <strain evidence="2">UV-8b</strain>
    </source>
</reference>
<dbReference type="AlphaFoldDB" id="A0A8E5HY20"/>
<dbReference type="Proteomes" id="UP000027002">
    <property type="component" value="Chromosome 7"/>
</dbReference>
<proteinExistence type="predicted"/>
<evidence type="ECO:0000313" key="3">
    <source>
        <dbReference type="Proteomes" id="UP000027002"/>
    </source>
</evidence>
<feature type="compositionally biased region" description="Basic and acidic residues" evidence="1">
    <location>
        <begin position="9"/>
        <end position="27"/>
    </location>
</feature>
<sequence length="97" mass="10634">MLRWATIDNFRDAPRKGGREEGKEFEKAPGCPRLSAMLKAKTQSRETGQVLTSCTTRNGYPGTPFTWSADESALPLDGLEEAIPMAEENVAKTRACS</sequence>
<organism evidence="2 3">
    <name type="scientific">Ustilaginoidea virens</name>
    <name type="common">Rice false smut fungus</name>
    <name type="synonym">Villosiclava virens</name>
    <dbReference type="NCBI Taxonomy" id="1159556"/>
    <lineage>
        <taxon>Eukaryota</taxon>
        <taxon>Fungi</taxon>
        <taxon>Dikarya</taxon>
        <taxon>Ascomycota</taxon>
        <taxon>Pezizomycotina</taxon>
        <taxon>Sordariomycetes</taxon>
        <taxon>Hypocreomycetidae</taxon>
        <taxon>Hypocreales</taxon>
        <taxon>Clavicipitaceae</taxon>
        <taxon>Ustilaginoidea</taxon>
    </lineage>
</organism>
<keyword evidence="3" id="KW-1185">Reference proteome</keyword>
<protein>
    <submittedName>
        <fullName evidence="2">Uncharacterized protein</fullName>
    </submittedName>
</protein>
<accession>A0A8E5HY20</accession>
<gene>
    <name evidence="2" type="ORF">UV8b_07877</name>
</gene>
<evidence type="ECO:0000256" key="1">
    <source>
        <dbReference type="SAM" id="MobiDB-lite"/>
    </source>
</evidence>
<evidence type="ECO:0000313" key="2">
    <source>
        <dbReference type="EMBL" id="QUC23636.1"/>
    </source>
</evidence>